<protein>
    <submittedName>
        <fullName evidence="2">Uncharacterized protein</fullName>
    </submittedName>
</protein>
<feature type="compositionally biased region" description="Pro residues" evidence="1">
    <location>
        <begin position="41"/>
        <end position="61"/>
    </location>
</feature>
<dbReference type="AlphaFoldDB" id="A0AAV9VG36"/>
<dbReference type="Proteomes" id="UP001373714">
    <property type="component" value="Unassembled WGS sequence"/>
</dbReference>
<feature type="compositionally biased region" description="Low complexity" evidence="1">
    <location>
        <begin position="154"/>
        <end position="170"/>
    </location>
</feature>
<comment type="caution">
    <text evidence="2">The sequence shown here is derived from an EMBL/GenBank/DDBJ whole genome shotgun (WGS) entry which is preliminary data.</text>
</comment>
<feature type="compositionally biased region" description="Low complexity" evidence="1">
    <location>
        <begin position="79"/>
        <end position="96"/>
    </location>
</feature>
<evidence type="ECO:0000313" key="3">
    <source>
        <dbReference type="Proteomes" id="UP001373714"/>
    </source>
</evidence>
<keyword evidence="3" id="KW-1185">Reference proteome</keyword>
<evidence type="ECO:0000256" key="1">
    <source>
        <dbReference type="SAM" id="MobiDB-lite"/>
    </source>
</evidence>
<accession>A0AAV9VG36</accession>
<evidence type="ECO:0000313" key="2">
    <source>
        <dbReference type="EMBL" id="KAK6360927.1"/>
    </source>
</evidence>
<proteinExistence type="predicted"/>
<organism evidence="2 3">
    <name type="scientific">Orbilia blumenaviensis</name>
    <dbReference type="NCBI Taxonomy" id="1796055"/>
    <lineage>
        <taxon>Eukaryota</taxon>
        <taxon>Fungi</taxon>
        <taxon>Dikarya</taxon>
        <taxon>Ascomycota</taxon>
        <taxon>Pezizomycotina</taxon>
        <taxon>Orbiliomycetes</taxon>
        <taxon>Orbiliales</taxon>
        <taxon>Orbiliaceae</taxon>
        <taxon>Orbilia</taxon>
    </lineage>
</organism>
<gene>
    <name evidence="2" type="ORF">TWF730_007042</name>
</gene>
<feature type="region of interest" description="Disordered" evidence="1">
    <location>
        <begin position="37"/>
        <end position="64"/>
    </location>
</feature>
<feature type="compositionally biased region" description="Basic and acidic residues" evidence="1">
    <location>
        <begin position="171"/>
        <end position="183"/>
    </location>
</feature>
<feature type="compositionally biased region" description="Polar residues" evidence="1">
    <location>
        <begin position="122"/>
        <end position="131"/>
    </location>
</feature>
<reference evidence="2 3" key="1">
    <citation type="submission" date="2019-10" db="EMBL/GenBank/DDBJ databases">
        <authorList>
            <person name="Palmer J.M."/>
        </authorList>
    </citation>
    <scope>NUCLEOTIDE SEQUENCE [LARGE SCALE GENOMIC DNA]</scope>
    <source>
        <strain evidence="2 3">TWF730</strain>
    </source>
</reference>
<dbReference type="EMBL" id="JAVHNS010000003">
    <property type="protein sequence ID" value="KAK6360927.1"/>
    <property type="molecule type" value="Genomic_DNA"/>
</dbReference>
<sequence>MDAIYFCDICQGSHLCQTGCPLQQWYQEMISQTSQYFNPPLMNPPGYSPGPVSQPPPPQLQPPSVDVYHYAAAGFQPAAPAFDANPSPYAARAPAQPNQPPPQDQNSVAPHHTGLWYPGPNQPVNANTTKHLNPGDEGPDSNNSGMPVPDGGCRAAPSKSATTTPRTAPRPYRDYPAHRGGSDRSWEVRDRYCAWCICCEMVMYGVTQSKARDNLYQKHQKGEHPELTNEAPKDRCCISLLKAGATEHIFIHIPK</sequence>
<name>A0AAV9VG36_9PEZI</name>
<feature type="region of interest" description="Disordered" evidence="1">
    <location>
        <begin position="79"/>
        <end position="183"/>
    </location>
</feature>